<dbReference type="GeneID" id="78485968"/>
<evidence type="ECO:0000313" key="11">
    <source>
        <dbReference type="Proteomes" id="UP000531581"/>
    </source>
</evidence>
<evidence type="ECO:0000256" key="1">
    <source>
        <dbReference type="ARBA" id="ARBA00022553"/>
    </source>
</evidence>
<evidence type="ECO:0000313" key="9">
    <source>
        <dbReference type="EMBL" id="NNG55350.1"/>
    </source>
</evidence>
<sequence>MADADQLEPLVRIVDDQLSVREAVADLLASVGLATRGYASVTEFRERDDPACPGCLVLDVRMPGSSGFDLLATMTAEGNRLPVVFVSGHGDIAMAVRAMKAGAVDFIAKPFNDQHLIDAVNAAIRQDGVRRRADRAVADAARRLASLSDGEWDVMRLTVEGLRIKQIADRLTISEITVKTRRARMMQKLGATSLMELLQIHSLGSTRNGGARGGDFDL</sequence>
<feature type="domain" description="Response regulatory" evidence="8">
    <location>
        <begin position="10"/>
        <end position="124"/>
    </location>
</feature>
<dbReference type="SMART" id="SM00448">
    <property type="entry name" value="REC"/>
    <property type="match status" value="1"/>
</dbReference>
<dbReference type="Proteomes" id="UP000531581">
    <property type="component" value="Unassembled WGS sequence"/>
</dbReference>
<organism evidence="10 11">
    <name type="scientific">Sphingomonas sanguinis</name>
    <dbReference type="NCBI Taxonomy" id="33051"/>
    <lineage>
        <taxon>Bacteria</taxon>
        <taxon>Pseudomonadati</taxon>
        <taxon>Pseudomonadota</taxon>
        <taxon>Alphaproteobacteria</taxon>
        <taxon>Sphingomonadales</taxon>
        <taxon>Sphingomonadaceae</taxon>
        <taxon>Sphingomonas</taxon>
    </lineage>
</organism>
<feature type="domain" description="HTH luxR-type" evidence="7">
    <location>
        <begin position="140"/>
        <end position="205"/>
    </location>
</feature>
<dbReference type="Gene3D" id="3.40.50.2300">
    <property type="match status" value="1"/>
</dbReference>
<dbReference type="PRINTS" id="PR00038">
    <property type="entry name" value="HTHLUXR"/>
</dbReference>
<dbReference type="GO" id="GO:0003677">
    <property type="term" value="F:DNA binding"/>
    <property type="evidence" value="ECO:0007669"/>
    <property type="project" value="UniProtKB-KW"/>
</dbReference>
<dbReference type="PANTHER" id="PTHR44688:SF16">
    <property type="entry name" value="DNA-BINDING TRANSCRIPTIONAL ACTIVATOR DEVR_DOSR"/>
    <property type="match status" value="1"/>
</dbReference>
<dbReference type="SUPFAM" id="SSF46894">
    <property type="entry name" value="C-terminal effector domain of the bipartite response regulators"/>
    <property type="match status" value="1"/>
</dbReference>
<proteinExistence type="predicted"/>
<evidence type="ECO:0000256" key="2">
    <source>
        <dbReference type="ARBA" id="ARBA00023012"/>
    </source>
</evidence>
<dbReference type="InterPro" id="IPR016032">
    <property type="entry name" value="Sig_transdc_resp-reg_C-effctor"/>
</dbReference>
<evidence type="ECO:0000256" key="4">
    <source>
        <dbReference type="ARBA" id="ARBA00023125"/>
    </source>
</evidence>
<dbReference type="Gene3D" id="1.10.10.10">
    <property type="entry name" value="Winged helix-like DNA-binding domain superfamily/Winged helix DNA-binding domain"/>
    <property type="match status" value="1"/>
</dbReference>
<dbReference type="Pfam" id="PF00196">
    <property type="entry name" value="GerE"/>
    <property type="match status" value="1"/>
</dbReference>
<dbReference type="FunFam" id="3.40.50.2300:FF:000018">
    <property type="entry name" value="DNA-binding transcriptional regulator NtrC"/>
    <property type="match status" value="1"/>
</dbReference>
<dbReference type="GO" id="GO:0000160">
    <property type="term" value="P:phosphorelay signal transduction system"/>
    <property type="evidence" value="ECO:0007669"/>
    <property type="project" value="UniProtKB-KW"/>
</dbReference>
<dbReference type="InterPro" id="IPR036388">
    <property type="entry name" value="WH-like_DNA-bd_sf"/>
</dbReference>
<keyword evidence="5" id="KW-0804">Transcription</keyword>
<protein>
    <submittedName>
        <fullName evidence="10">Response regulator transcription factor</fullName>
    </submittedName>
</protein>
<evidence type="ECO:0000256" key="6">
    <source>
        <dbReference type="PROSITE-ProRule" id="PRU00169"/>
    </source>
</evidence>
<accession>A0A7Y7UQY7</accession>
<dbReference type="PROSITE" id="PS50043">
    <property type="entry name" value="HTH_LUXR_2"/>
    <property type="match status" value="1"/>
</dbReference>
<dbReference type="Pfam" id="PF00072">
    <property type="entry name" value="Response_reg"/>
    <property type="match status" value="1"/>
</dbReference>
<dbReference type="RefSeq" id="WP_061779848.1">
    <property type="nucleotide sequence ID" value="NZ_JABEOV010000027.1"/>
</dbReference>
<evidence type="ECO:0000313" key="12">
    <source>
        <dbReference type="Proteomes" id="UP000557656"/>
    </source>
</evidence>
<reference evidence="11 12" key="1">
    <citation type="submission" date="2020-05" db="EMBL/GenBank/DDBJ databases">
        <title>Draft Genome Sequences of Sphingomonas sp. Isolated from the International Space Station.</title>
        <authorList>
            <person name="Bijlani S."/>
            <person name="Singh N.K."/>
            <person name="Mason C.E."/>
            <person name="Wang C.C."/>
            <person name="Venkateswaran K."/>
        </authorList>
    </citation>
    <scope>NUCLEOTIDE SEQUENCE [LARGE SCALE GENOMIC DNA]</scope>
    <source>
        <strain evidence="9 12">IIF7SW-B5</strain>
        <strain evidence="10">ISS-IIF7SWP</strain>
    </source>
</reference>
<dbReference type="AlphaFoldDB" id="A0A7Y7UQY7"/>
<evidence type="ECO:0000256" key="5">
    <source>
        <dbReference type="ARBA" id="ARBA00023163"/>
    </source>
</evidence>
<gene>
    <name evidence="9" type="ORF">HKX05_18555</name>
    <name evidence="10" type="ORF">HLV41_04520</name>
</gene>
<keyword evidence="3" id="KW-0805">Transcription regulation</keyword>
<comment type="caution">
    <text evidence="10">The sequence shown here is derived from an EMBL/GenBank/DDBJ whole genome shotgun (WGS) entry which is preliminary data.</text>
</comment>
<evidence type="ECO:0000256" key="3">
    <source>
        <dbReference type="ARBA" id="ARBA00023015"/>
    </source>
</evidence>
<dbReference type="CDD" id="cd17537">
    <property type="entry name" value="REC_FixJ"/>
    <property type="match status" value="1"/>
</dbReference>
<evidence type="ECO:0000313" key="10">
    <source>
        <dbReference type="EMBL" id="NVP30298.1"/>
    </source>
</evidence>
<name>A0A7Y7UQY7_9SPHN</name>
<keyword evidence="2" id="KW-0902">Two-component regulatory system</keyword>
<feature type="modified residue" description="4-aspartylphosphate" evidence="6">
    <location>
        <position position="59"/>
    </location>
</feature>
<dbReference type="EMBL" id="JABYQV010000003">
    <property type="protein sequence ID" value="NVP30298.1"/>
    <property type="molecule type" value="Genomic_DNA"/>
</dbReference>
<evidence type="ECO:0000259" key="7">
    <source>
        <dbReference type="PROSITE" id="PS50043"/>
    </source>
</evidence>
<keyword evidence="12" id="KW-1185">Reference proteome</keyword>
<dbReference type="InterPro" id="IPR000792">
    <property type="entry name" value="Tscrpt_reg_LuxR_C"/>
</dbReference>
<dbReference type="PROSITE" id="PS50110">
    <property type="entry name" value="RESPONSE_REGULATORY"/>
    <property type="match status" value="1"/>
</dbReference>
<dbReference type="InterPro" id="IPR011006">
    <property type="entry name" value="CheY-like_superfamily"/>
</dbReference>
<keyword evidence="4" id="KW-0238">DNA-binding</keyword>
<dbReference type="EMBL" id="JABEOV010000027">
    <property type="protein sequence ID" value="NNG55350.1"/>
    <property type="molecule type" value="Genomic_DNA"/>
</dbReference>
<keyword evidence="1 6" id="KW-0597">Phosphoprotein</keyword>
<dbReference type="PANTHER" id="PTHR44688">
    <property type="entry name" value="DNA-BINDING TRANSCRIPTIONAL ACTIVATOR DEVR_DOSR"/>
    <property type="match status" value="1"/>
</dbReference>
<dbReference type="InterPro" id="IPR001789">
    <property type="entry name" value="Sig_transdc_resp-reg_receiver"/>
</dbReference>
<dbReference type="CDD" id="cd06170">
    <property type="entry name" value="LuxR_C_like"/>
    <property type="match status" value="1"/>
</dbReference>
<dbReference type="Proteomes" id="UP000557656">
    <property type="component" value="Unassembled WGS sequence"/>
</dbReference>
<dbReference type="SMART" id="SM00421">
    <property type="entry name" value="HTH_LUXR"/>
    <property type="match status" value="1"/>
</dbReference>
<dbReference type="GO" id="GO:0006355">
    <property type="term" value="P:regulation of DNA-templated transcription"/>
    <property type="evidence" value="ECO:0007669"/>
    <property type="project" value="InterPro"/>
</dbReference>
<dbReference type="SUPFAM" id="SSF52172">
    <property type="entry name" value="CheY-like"/>
    <property type="match status" value="1"/>
</dbReference>
<evidence type="ECO:0000259" key="8">
    <source>
        <dbReference type="PROSITE" id="PS50110"/>
    </source>
</evidence>